<keyword evidence="2 5" id="KW-0808">Transferase</keyword>
<dbReference type="InterPro" id="IPR016181">
    <property type="entry name" value="Acyl_CoA_acyltransferase"/>
</dbReference>
<dbReference type="InParanoid" id="D8PR46"/>
<evidence type="ECO:0000259" key="7">
    <source>
        <dbReference type="Pfam" id="PF04377"/>
    </source>
</evidence>
<dbReference type="InterPro" id="IPR030700">
    <property type="entry name" value="N-end_Aminoacyl_Trfase"/>
</dbReference>
<dbReference type="STRING" id="578458.D8PR46"/>
<dbReference type="FunCoup" id="D8PR46">
    <property type="interactions" value="658"/>
</dbReference>
<comment type="similarity">
    <text evidence="1 5">Belongs to the R-transferase family.</text>
</comment>
<dbReference type="OMA" id="KYQTAIH"/>
<dbReference type="PANTHER" id="PTHR21367">
    <property type="entry name" value="ARGININE-TRNA-PROTEIN TRANSFERASE 1"/>
    <property type="match status" value="1"/>
</dbReference>
<dbReference type="Pfam" id="PF04376">
    <property type="entry name" value="ATE_N"/>
    <property type="match status" value="1"/>
</dbReference>
<name>D8PR46_SCHCM</name>
<keyword evidence="9" id="KW-1185">Reference proteome</keyword>
<evidence type="ECO:0000313" key="8">
    <source>
        <dbReference type="EMBL" id="EFJ01770.1"/>
    </source>
</evidence>
<dbReference type="InterPro" id="IPR007471">
    <property type="entry name" value="N-end_Aminoacyl_Trfase_N"/>
</dbReference>
<dbReference type="InterPro" id="IPR007472">
    <property type="entry name" value="N-end_Aminoacyl_Trfase_C"/>
</dbReference>
<evidence type="ECO:0000259" key="6">
    <source>
        <dbReference type="Pfam" id="PF04376"/>
    </source>
</evidence>
<dbReference type="Proteomes" id="UP000007431">
    <property type="component" value="Unassembled WGS sequence"/>
</dbReference>
<dbReference type="AlphaFoldDB" id="D8PR46"/>
<feature type="domain" description="N-end rule aminoacyl transferase C-terminal" evidence="7">
    <location>
        <begin position="154"/>
        <end position="297"/>
    </location>
</feature>
<proteinExistence type="inferred from homology"/>
<dbReference type="GO" id="GO:0004057">
    <property type="term" value="F:arginyl-tRNA--protein transferase activity"/>
    <property type="evidence" value="ECO:0007669"/>
    <property type="project" value="UniProtKB-EC"/>
</dbReference>
<dbReference type="EMBL" id="GL377302">
    <property type="protein sequence ID" value="EFJ01770.1"/>
    <property type="molecule type" value="Genomic_DNA"/>
</dbReference>
<organism evidence="9">
    <name type="scientific">Schizophyllum commune (strain H4-8 / FGSC 9210)</name>
    <name type="common">Split gill fungus</name>
    <dbReference type="NCBI Taxonomy" id="578458"/>
    <lineage>
        <taxon>Eukaryota</taxon>
        <taxon>Fungi</taxon>
        <taxon>Dikarya</taxon>
        <taxon>Basidiomycota</taxon>
        <taxon>Agaricomycotina</taxon>
        <taxon>Agaricomycetes</taxon>
        <taxon>Agaricomycetidae</taxon>
        <taxon>Agaricales</taxon>
        <taxon>Schizophyllaceae</taxon>
        <taxon>Schizophyllum</taxon>
    </lineage>
</organism>
<dbReference type="SUPFAM" id="SSF55729">
    <property type="entry name" value="Acyl-CoA N-acyltransferases (Nat)"/>
    <property type="match status" value="1"/>
</dbReference>
<dbReference type="eggNOG" id="KOG1193">
    <property type="taxonomic scope" value="Eukaryota"/>
</dbReference>
<accession>D8PR46</accession>
<dbReference type="HOGENOM" id="CLU_020349_2_1_1"/>
<evidence type="ECO:0000256" key="4">
    <source>
        <dbReference type="ARBA" id="ARBA00023315"/>
    </source>
</evidence>
<dbReference type="PIRSF" id="PIRSF037207">
    <property type="entry name" value="ATE1_euk"/>
    <property type="match status" value="1"/>
</dbReference>
<evidence type="ECO:0000256" key="2">
    <source>
        <dbReference type="ARBA" id="ARBA00022679"/>
    </source>
</evidence>
<evidence type="ECO:0000256" key="5">
    <source>
        <dbReference type="PIRNR" id="PIRNR037207"/>
    </source>
</evidence>
<sequence>MVVSIAYPTGASATTCGYCSPPGERSASASSYHSAGLEAMQLSCPVYQAMIDRGWRRSDRLDARAFKPSKSHKKLLRRWNNHILHGKPGDAMDVDSSTKYAALSGRCVNKQKLKRQPPFSLISAIHSSEAGFHGVEQPAHTFETTLERSSYTDEKYALYEKYQREIHHDTNNTPRGFKRFLVTSPLGASPIPYGSAAPAHLPTTYGSYHQLYRVDGKLIAMAVLDILPNCVSSVYFMYDNDWREFSLGKLSAMREAALAKEMKEAGAEGMAYLYMGFYIHSCQKMRYKGEYAPSYLADPETYEWYPIEQCKKLLDNHRYACFAHPEHSIQGDYDGDDDAPVELPSEEDQADIQLVGEILGGTMYTVPLKDYTEYYPVSELAECINGLGLDVAKQVVFAV</sequence>
<comment type="catalytic activity">
    <reaction evidence="5">
        <text>an N-terminal L-alpha-aminoacyl-[protein] + L-arginyl-tRNA(Arg) = an N-terminal L-arginyl-L-aminoacyl-[protein] + tRNA(Arg) + H(+)</text>
        <dbReference type="Rhea" id="RHEA:10208"/>
        <dbReference type="Rhea" id="RHEA-COMP:9658"/>
        <dbReference type="Rhea" id="RHEA-COMP:9673"/>
        <dbReference type="Rhea" id="RHEA-COMP:10636"/>
        <dbReference type="Rhea" id="RHEA-COMP:10638"/>
        <dbReference type="ChEBI" id="CHEBI:15378"/>
        <dbReference type="ChEBI" id="CHEBI:78442"/>
        <dbReference type="ChEBI" id="CHEBI:78513"/>
        <dbReference type="ChEBI" id="CHEBI:78597"/>
        <dbReference type="ChEBI" id="CHEBI:83562"/>
        <dbReference type="EC" id="2.3.2.8"/>
    </reaction>
</comment>
<keyword evidence="3 5" id="KW-0833">Ubl conjugation pathway</keyword>
<evidence type="ECO:0000313" key="9">
    <source>
        <dbReference type="Proteomes" id="UP000007431"/>
    </source>
</evidence>
<dbReference type="VEuPathDB" id="FungiDB:SCHCODRAFT_02622701"/>
<keyword evidence="4 5" id="KW-0012">Acyltransferase</keyword>
<evidence type="ECO:0000256" key="3">
    <source>
        <dbReference type="ARBA" id="ARBA00022786"/>
    </source>
</evidence>
<dbReference type="EC" id="2.3.2.8" evidence="5"/>
<dbReference type="GO" id="GO:0005737">
    <property type="term" value="C:cytoplasm"/>
    <property type="evidence" value="ECO:0007669"/>
    <property type="project" value="TreeGrafter"/>
</dbReference>
<dbReference type="PANTHER" id="PTHR21367:SF1">
    <property type="entry name" value="ARGINYL-TRNA--PROTEIN TRANSFERASE 1"/>
    <property type="match status" value="1"/>
</dbReference>
<protein>
    <recommendedName>
        <fullName evidence="5">Arginyl-tRNA--protein transferase 1</fullName>
        <shortName evidence="5">Arginyltransferase 1</shortName>
        <shortName evidence="5">R-transferase 1</shortName>
        <ecNumber evidence="5">2.3.2.8</ecNumber>
    </recommendedName>
    <alternativeName>
        <fullName evidence="5">Arginine-tRNA--protein transferase 1</fullName>
    </alternativeName>
</protein>
<gene>
    <name evidence="8" type="ORF">SCHCODRAFT_255067</name>
</gene>
<comment type="function">
    <text evidence="5">Involved in the post-translational conjugation of arginine to the N-terminal aspartate or glutamate of a protein. This arginylation is required for degradation of the protein via the ubiquitin pathway.</text>
</comment>
<dbReference type="InterPro" id="IPR017137">
    <property type="entry name" value="Arg-tRNA-P_Trfase_1_euk"/>
</dbReference>
<dbReference type="Pfam" id="PF04377">
    <property type="entry name" value="ATE_C"/>
    <property type="match status" value="1"/>
</dbReference>
<evidence type="ECO:0000256" key="1">
    <source>
        <dbReference type="ARBA" id="ARBA00009991"/>
    </source>
</evidence>
<reference evidence="8 9" key="1">
    <citation type="journal article" date="2010" name="Nat. Biotechnol.">
        <title>Genome sequence of the model mushroom Schizophyllum commune.</title>
        <authorList>
            <person name="Ohm R.A."/>
            <person name="de Jong J.F."/>
            <person name="Lugones L.G."/>
            <person name="Aerts A."/>
            <person name="Kothe E."/>
            <person name="Stajich J.E."/>
            <person name="de Vries R.P."/>
            <person name="Record E."/>
            <person name="Levasseur A."/>
            <person name="Baker S.E."/>
            <person name="Bartholomew K.A."/>
            <person name="Coutinho P.M."/>
            <person name="Erdmann S."/>
            <person name="Fowler T.J."/>
            <person name="Gathman A.C."/>
            <person name="Lombard V."/>
            <person name="Henrissat B."/>
            <person name="Knabe N."/>
            <person name="Kuees U."/>
            <person name="Lilly W.W."/>
            <person name="Lindquist E."/>
            <person name="Lucas S."/>
            <person name="Magnuson J.K."/>
            <person name="Piumi F."/>
            <person name="Raudaskoski M."/>
            <person name="Salamov A."/>
            <person name="Schmutz J."/>
            <person name="Schwarze F.W.M.R."/>
            <person name="vanKuyk P.A."/>
            <person name="Horton J.S."/>
            <person name="Grigoriev I.V."/>
            <person name="Woesten H.A.B."/>
        </authorList>
    </citation>
    <scope>NUCLEOTIDE SEQUENCE [LARGE SCALE GENOMIC DNA]</scope>
    <source>
        <strain evidence="9">H4-8 / FGSC 9210</strain>
    </source>
</reference>
<feature type="domain" description="N-end aminoacyl transferase N-terminal" evidence="6">
    <location>
        <begin position="15"/>
        <end position="60"/>
    </location>
</feature>